<keyword evidence="4 6" id="KW-0067">ATP-binding</keyword>
<evidence type="ECO:0000259" key="5">
    <source>
        <dbReference type="PROSITE" id="PS50893"/>
    </source>
</evidence>
<evidence type="ECO:0000256" key="4">
    <source>
        <dbReference type="ARBA" id="ARBA00022840"/>
    </source>
</evidence>
<dbReference type="PANTHER" id="PTHR43776:SF8">
    <property type="entry name" value="ABC TRANSPORTER, ATP-BINDING PROTEIN"/>
    <property type="match status" value="1"/>
</dbReference>
<keyword evidence="7" id="KW-1185">Reference proteome</keyword>
<dbReference type="GO" id="GO:0055085">
    <property type="term" value="P:transmembrane transport"/>
    <property type="evidence" value="ECO:0007669"/>
    <property type="project" value="UniProtKB-ARBA"/>
</dbReference>
<evidence type="ECO:0000256" key="2">
    <source>
        <dbReference type="ARBA" id="ARBA00022448"/>
    </source>
</evidence>
<evidence type="ECO:0000256" key="3">
    <source>
        <dbReference type="ARBA" id="ARBA00022741"/>
    </source>
</evidence>
<keyword evidence="2" id="KW-0813">Transport</keyword>
<dbReference type="GO" id="GO:0005524">
    <property type="term" value="F:ATP binding"/>
    <property type="evidence" value="ECO:0007669"/>
    <property type="project" value="UniProtKB-KW"/>
</dbReference>
<dbReference type="GO" id="GO:0016887">
    <property type="term" value="F:ATP hydrolysis activity"/>
    <property type="evidence" value="ECO:0007669"/>
    <property type="project" value="InterPro"/>
</dbReference>
<dbReference type="RefSeq" id="WP_145086863.1">
    <property type="nucleotide sequence ID" value="NZ_VLKH01000015.1"/>
</dbReference>
<dbReference type="InterPro" id="IPR003439">
    <property type="entry name" value="ABC_transporter-like_ATP-bd"/>
</dbReference>
<dbReference type="Pfam" id="PF08352">
    <property type="entry name" value="oligo_HPY"/>
    <property type="match status" value="1"/>
</dbReference>
<comment type="similarity">
    <text evidence="1">Belongs to the ABC transporter superfamily.</text>
</comment>
<dbReference type="EMBL" id="VLKH01000015">
    <property type="protein sequence ID" value="TWH76924.1"/>
    <property type="molecule type" value="Genomic_DNA"/>
</dbReference>
<dbReference type="Proteomes" id="UP000315343">
    <property type="component" value="Unassembled WGS sequence"/>
</dbReference>
<feature type="domain" description="ABC transporter" evidence="5">
    <location>
        <begin position="13"/>
        <end position="264"/>
    </location>
</feature>
<sequence length="335" mass="37672">MSSYSENAVDSLVTVKNLRKYFPIKTGIIKRSTGSVKAVDNVSFQIKKGKVLGIVGESGCGKSTLGRTMLRLLDPTDGSVEYDGKNIYKMHKSEINHMRTKMQIIFQDPYSSLNPRLPIYEIVGEAMLQHNIVKSKKEMKEKAIEVIMRCGLFPEQADRYPHQFSGGQRQRICIARALAVNPEFIVCDEAVSALDVSIQSQIINLLKDAQEDFGLTYLFISHDLSVVKFISDEVAVMYLGQIVEKGSKKEIFTNPLHPYTEALLSAAPSFDPSVRQNKKRIILEGDIPSPANPPSGCRFHTRCPYAHEICKEKTPEYMEIYDGHFSMCHKVNGVF</sequence>
<dbReference type="SUPFAM" id="SSF52540">
    <property type="entry name" value="P-loop containing nucleoside triphosphate hydrolases"/>
    <property type="match status" value="1"/>
</dbReference>
<reference evidence="6 7" key="1">
    <citation type="submission" date="2019-07" db="EMBL/GenBank/DDBJ databases">
        <title>Genomic Encyclopedia of Type Strains, Phase I: the one thousand microbial genomes (KMG-I) project.</title>
        <authorList>
            <person name="Kyrpides N."/>
        </authorList>
    </citation>
    <scope>NUCLEOTIDE SEQUENCE [LARGE SCALE GENOMIC DNA]</scope>
    <source>
        <strain evidence="6 7">DSM 13558</strain>
    </source>
</reference>
<dbReference type="NCBIfam" id="TIGR01727">
    <property type="entry name" value="oligo_HPY"/>
    <property type="match status" value="1"/>
</dbReference>
<dbReference type="PROSITE" id="PS00211">
    <property type="entry name" value="ABC_TRANSPORTER_1"/>
    <property type="match status" value="1"/>
</dbReference>
<dbReference type="CDD" id="cd03257">
    <property type="entry name" value="ABC_NikE_OppD_transporters"/>
    <property type="match status" value="1"/>
</dbReference>
<dbReference type="InterPro" id="IPR027417">
    <property type="entry name" value="P-loop_NTPase"/>
</dbReference>
<proteinExistence type="inferred from homology"/>
<dbReference type="PROSITE" id="PS50893">
    <property type="entry name" value="ABC_TRANSPORTER_2"/>
    <property type="match status" value="1"/>
</dbReference>
<evidence type="ECO:0000313" key="6">
    <source>
        <dbReference type="EMBL" id="TWH76924.1"/>
    </source>
</evidence>
<dbReference type="FunFam" id="3.40.50.300:FF:000016">
    <property type="entry name" value="Oligopeptide ABC transporter ATP-binding component"/>
    <property type="match status" value="1"/>
</dbReference>
<dbReference type="AlphaFoldDB" id="A0A562J216"/>
<organism evidence="6 7">
    <name type="scientific">Sedimentibacter saalensis</name>
    <dbReference type="NCBI Taxonomy" id="130788"/>
    <lineage>
        <taxon>Bacteria</taxon>
        <taxon>Bacillati</taxon>
        <taxon>Bacillota</taxon>
        <taxon>Tissierellia</taxon>
        <taxon>Sedimentibacter</taxon>
    </lineage>
</organism>
<dbReference type="SMART" id="SM00382">
    <property type="entry name" value="AAA"/>
    <property type="match status" value="1"/>
</dbReference>
<evidence type="ECO:0000313" key="7">
    <source>
        <dbReference type="Proteomes" id="UP000315343"/>
    </source>
</evidence>
<dbReference type="PANTHER" id="PTHR43776">
    <property type="entry name" value="TRANSPORT ATP-BINDING PROTEIN"/>
    <property type="match status" value="1"/>
</dbReference>
<dbReference type="Gene3D" id="3.40.50.300">
    <property type="entry name" value="P-loop containing nucleotide triphosphate hydrolases"/>
    <property type="match status" value="1"/>
</dbReference>
<accession>A0A562J216</accession>
<keyword evidence="3" id="KW-0547">Nucleotide-binding</keyword>
<dbReference type="InterPro" id="IPR017871">
    <property type="entry name" value="ABC_transporter-like_CS"/>
</dbReference>
<dbReference type="InterPro" id="IPR013563">
    <property type="entry name" value="Oligopep_ABC_C"/>
</dbReference>
<dbReference type="InterPro" id="IPR050319">
    <property type="entry name" value="ABC_transp_ATP-bind"/>
</dbReference>
<dbReference type="NCBIfam" id="NF008453">
    <property type="entry name" value="PRK11308.1"/>
    <property type="match status" value="1"/>
</dbReference>
<dbReference type="InterPro" id="IPR003593">
    <property type="entry name" value="AAA+_ATPase"/>
</dbReference>
<comment type="caution">
    <text evidence="6">The sequence shown here is derived from an EMBL/GenBank/DDBJ whole genome shotgun (WGS) entry which is preliminary data.</text>
</comment>
<dbReference type="OrthoDB" id="9806285at2"/>
<evidence type="ECO:0000256" key="1">
    <source>
        <dbReference type="ARBA" id="ARBA00005417"/>
    </source>
</evidence>
<name>A0A562J216_9FIRM</name>
<dbReference type="GO" id="GO:0015833">
    <property type="term" value="P:peptide transport"/>
    <property type="evidence" value="ECO:0007669"/>
    <property type="project" value="InterPro"/>
</dbReference>
<dbReference type="Pfam" id="PF00005">
    <property type="entry name" value="ABC_tran"/>
    <property type="match status" value="1"/>
</dbReference>
<protein>
    <submittedName>
        <fullName evidence="6">Peptide/nickel transport system ATP-binding protein/oligopeptide transport system ATP-binding protein</fullName>
    </submittedName>
</protein>
<gene>
    <name evidence="6" type="ORF">LY60_03552</name>
</gene>